<proteinExistence type="predicted"/>
<keyword evidence="7" id="KW-1185">Reference proteome</keyword>
<dbReference type="EMBL" id="MNAD01001602">
    <property type="protein sequence ID" value="OJT03629.1"/>
    <property type="molecule type" value="Genomic_DNA"/>
</dbReference>
<keyword evidence="3" id="KW-0812">Transmembrane</keyword>
<protein>
    <submittedName>
        <fullName evidence="6">Uncharacterized protein</fullName>
    </submittedName>
</protein>
<evidence type="ECO:0000256" key="2">
    <source>
        <dbReference type="ARBA" id="ARBA00022448"/>
    </source>
</evidence>
<dbReference type="OrthoDB" id="2802108at2759"/>
<evidence type="ECO:0000256" key="5">
    <source>
        <dbReference type="ARBA" id="ARBA00023136"/>
    </source>
</evidence>
<name>A0A1M2V7Q0_TRAPU</name>
<evidence type="ECO:0000256" key="4">
    <source>
        <dbReference type="ARBA" id="ARBA00022989"/>
    </source>
</evidence>
<dbReference type="OMA" id="HTQHEDD"/>
<comment type="caution">
    <text evidence="6">The sequence shown here is derived from an EMBL/GenBank/DDBJ whole genome shotgun (WGS) entry which is preliminary data.</text>
</comment>
<evidence type="ECO:0000256" key="1">
    <source>
        <dbReference type="ARBA" id="ARBA00004141"/>
    </source>
</evidence>
<organism evidence="6 7">
    <name type="scientific">Trametes pubescens</name>
    <name type="common">White-rot fungus</name>
    <dbReference type="NCBI Taxonomy" id="154538"/>
    <lineage>
        <taxon>Eukaryota</taxon>
        <taxon>Fungi</taxon>
        <taxon>Dikarya</taxon>
        <taxon>Basidiomycota</taxon>
        <taxon>Agaricomycotina</taxon>
        <taxon>Agaricomycetes</taxon>
        <taxon>Polyporales</taxon>
        <taxon>Polyporaceae</taxon>
        <taxon>Trametes</taxon>
    </lineage>
</organism>
<dbReference type="Gene3D" id="1.20.1250.20">
    <property type="entry name" value="MFS general substrate transporter like domains"/>
    <property type="match status" value="1"/>
</dbReference>
<gene>
    <name evidence="6" type="ORF">TRAPUB_5657</name>
</gene>
<dbReference type="Proteomes" id="UP000184267">
    <property type="component" value="Unassembled WGS sequence"/>
</dbReference>
<keyword evidence="5" id="KW-0472">Membrane</keyword>
<keyword evidence="2" id="KW-0813">Transport</keyword>
<dbReference type="SUPFAM" id="SSF103473">
    <property type="entry name" value="MFS general substrate transporter"/>
    <property type="match status" value="1"/>
</dbReference>
<sequence length="115" mass="12927">MSSDDIAPPSPVEKKMADDAEAMISEARPLSCGEDGLPPPPAYTAEEERRLWRKIDMRIIPIATLMYLVSYLDRGNIGNAKLQGLLTQLNLSGERYNIALTMFYLFYLIFTVPSK</sequence>
<accession>A0A1M2V7Q0</accession>
<dbReference type="PANTHER" id="PTHR43791">
    <property type="entry name" value="PERMEASE-RELATED"/>
    <property type="match status" value="1"/>
</dbReference>
<dbReference type="AlphaFoldDB" id="A0A1M2V7Q0"/>
<dbReference type="STRING" id="154538.A0A1M2V7Q0"/>
<evidence type="ECO:0000313" key="7">
    <source>
        <dbReference type="Proteomes" id="UP000184267"/>
    </source>
</evidence>
<keyword evidence="4" id="KW-1133">Transmembrane helix</keyword>
<dbReference type="GO" id="GO:0016020">
    <property type="term" value="C:membrane"/>
    <property type="evidence" value="ECO:0007669"/>
    <property type="project" value="UniProtKB-SubCell"/>
</dbReference>
<evidence type="ECO:0000256" key="3">
    <source>
        <dbReference type="ARBA" id="ARBA00022692"/>
    </source>
</evidence>
<dbReference type="GO" id="GO:0022857">
    <property type="term" value="F:transmembrane transporter activity"/>
    <property type="evidence" value="ECO:0007669"/>
    <property type="project" value="TreeGrafter"/>
</dbReference>
<evidence type="ECO:0000313" key="6">
    <source>
        <dbReference type="EMBL" id="OJT03629.1"/>
    </source>
</evidence>
<dbReference type="PANTHER" id="PTHR43791:SF36">
    <property type="entry name" value="TRANSPORTER, PUTATIVE (AFU_ORTHOLOGUE AFUA_6G08340)-RELATED"/>
    <property type="match status" value="1"/>
</dbReference>
<reference evidence="6 7" key="1">
    <citation type="submission" date="2016-10" db="EMBL/GenBank/DDBJ databases">
        <title>Genome sequence of the basidiomycete white-rot fungus Trametes pubescens.</title>
        <authorList>
            <person name="Makela M.R."/>
            <person name="Granchi Z."/>
            <person name="Peng M."/>
            <person name="De Vries R.P."/>
            <person name="Grigoriev I."/>
            <person name="Riley R."/>
            <person name="Hilden K."/>
        </authorList>
    </citation>
    <scope>NUCLEOTIDE SEQUENCE [LARGE SCALE GENOMIC DNA]</scope>
    <source>
        <strain evidence="6 7">FBCC735</strain>
    </source>
</reference>
<dbReference type="InterPro" id="IPR036259">
    <property type="entry name" value="MFS_trans_sf"/>
</dbReference>
<comment type="subcellular location">
    <subcellularLocation>
        <location evidence="1">Membrane</location>
        <topology evidence="1">Multi-pass membrane protein</topology>
    </subcellularLocation>
</comment>